<dbReference type="Proteomes" id="UP001529423">
    <property type="component" value="Unassembled WGS sequence"/>
</dbReference>
<dbReference type="RefSeq" id="WP_289559503.1">
    <property type="nucleotide sequence ID" value="NZ_JAUDEO010000012.1"/>
</dbReference>
<sequence length="88" mass="9506">MNRTFMSGYYQGVVEVAPAALSAAQVTELAVTMTIQHLRHVGVAVTTIHDFLVDDIGADARLVARFINFDADQLSTAQARILALAFAK</sequence>
<keyword evidence="2" id="KW-1185">Reference proteome</keyword>
<reference evidence="1" key="1">
    <citation type="submission" date="2023-06" db="EMBL/GenBank/DDBJ databases">
        <title>Identification and characterization of horizontal gene transfer across gut microbiota members of farm animals based on homology search.</title>
        <authorList>
            <person name="Schwarzerova J."/>
            <person name="Nykrynova M."/>
            <person name="Jureckova K."/>
            <person name="Cejkova D."/>
            <person name="Rychlik I."/>
        </authorList>
    </citation>
    <scope>NUCLEOTIDE SEQUENCE</scope>
    <source>
        <strain evidence="1">105_WCHN</strain>
    </source>
</reference>
<comment type="caution">
    <text evidence="1">The sequence shown here is derived from an EMBL/GenBank/DDBJ whole genome shotgun (WGS) entry which is preliminary data.</text>
</comment>
<accession>A0ABT7VLG8</accession>
<protein>
    <submittedName>
        <fullName evidence="1">Uncharacterized protein</fullName>
    </submittedName>
</protein>
<proteinExistence type="predicted"/>
<gene>
    <name evidence="1" type="ORF">QUW46_03180</name>
</gene>
<evidence type="ECO:0000313" key="1">
    <source>
        <dbReference type="EMBL" id="MDM8333582.1"/>
    </source>
</evidence>
<reference evidence="1" key="2">
    <citation type="submission" date="2023-06" db="EMBL/GenBank/DDBJ databases">
        <authorList>
            <person name="Zeman M."/>
            <person name="Kubasova T."/>
            <person name="Jahodarova E."/>
            <person name="Nykrynova M."/>
            <person name="Rychlik I."/>
        </authorList>
    </citation>
    <scope>NUCLEOTIDE SEQUENCE</scope>
    <source>
        <strain evidence="1">105_WCHN</strain>
    </source>
</reference>
<organism evidence="1 2">
    <name type="scientific">Limosilactobacillus panis</name>
    <dbReference type="NCBI Taxonomy" id="47493"/>
    <lineage>
        <taxon>Bacteria</taxon>
        <taxon>Bacillati</taxon>
        <taxon>Bacillota</taxon>
        <taxon>Bacilli</taxon>
        <taxon>Lactobacillales</taxon>
        <taxon>Lactobacillaceae</taxon>
        <taxon>Limosilactobacillus</taxon>
    </lineage>
</organism>
<evidence type="ECO:0000313" key="2">
    <source>
        <dbReference type="Proteomes" id="UP001529423"/>
    </source>
</evidence>
<name>A0ABT7VLG8_9LACO</name>
<dbReference type="EMBL" id="JAUDEO010000012">
    <property type="protein sequence ID" value="MDM8333582.1"/>
    <property type="molecule type" value="Genomic_DNA"/>
</dbReference>